<dbReference type="GO" id="GO:0106005">
    <property type="term" value="P:RNA 5'-cap (guanine-N7)-methylation"/>
    <property type="evidence" value="ECO:0007669"/>
    <property type="project" value="InterPro"/>
</dbReference>
<feature type="compositionally biased region" description="Polar residues" evidence="1">
    <location>
        <begin position="125"/>
        <end position="136"/>
    </location>
</feature>
<dbReference type="Pfam" id="PF15320">
    <property type="entry name" value="RAM"/>
    <property type="match status" value="1"/>
</dbReference>
<dbReference type="OrthoDB" id="5875297at2759"/>
<dbReference type="AlphaFoldDB" id="A0A183EHU4"/>
<dbReference type="GO" id="GO:0031533">
    <property type="term" value="C:mRNA capping enzyme complex"/>
    <property type="evidence" value="ECO:0007669"/>
    <property type="project" value="InterPro"/>
</dbReference>
<keyword evidence="3" id="KW-1185">Reference proteome</keyword>
<organism evidence="4">
    <name type="scientific">Gongylonema pulchrum</name>
    <dbReference type="NCBI Taxonomy" id="637853"/>
    <lineage>
        <taxon>Eukaryota</taxon>
        <taxon>Metazoa</taxon>
        <taxon>Ecdysozoa</taxon>
        <taxon>Nematoda</taxon>
        <taxon>Chromadorea</taxon>
        <taxon>Rhabditida</taxon>
        <taxon>Spirurina</taxon>
        <taxon>Spiruromorpha</taxon>
        <taxon>Spiruroidea</taxon>
        <taxon>Gongylonematidae</taxon>
        <taxon>Gongylonema</taxon>
    </lineage>
</organism>
<reference evidence="4" key="1">
    <citation type="submission" date="2016-06" db="UniProtKB">
        <authorList>
            <consortium name="WormBaseParasite"/>
        </authorList>
    </citation>
    <scope>IDENTIFICATION</scope>
</reference>
<evidence type="ECO:0000256" key="1">
    <source>
        <dbReference type="SAM" id="MobiDB-lite"/>
    </source>
</evidence>
<name>A0A183EHU4_9BILA</name>
<evidence type="ECO:0000313" key="2">
    <source>
        <dbReference type="EMBL" id="VDN36261.1"/>
    </source>
</evidence>
<feature type="region of interest" description="Disordered" evidence="1">
    <location>
        <begin position="1"/>
        <end position="45"/>
    </location>
</feature>
<feature type="compositionally biased region" description="Basic and acidic residues" evidence="1">
    <location>
        <begin position="16"/>
        <end position="27"/>
    </location>
</feature>
<dbReference type="Proteomes" id="UP000271098">
    <property type="component" value="Unassembled WGS sequence"/>
</dbReference>
<gene>
    <name evidence="2" type="ORF">GPUH_LOCUS20535</name>
</gene>
<feature type="region of interest" description="Disordered" evidence="1">
    <location>
        <begin position="87"/>
        <end position="159"/>
    </location>
</feature>
<sequence length="159" mass="18361">MSDNEVIVEAGPSEMNKSEKSELEVSKSAKKISTNSEGDEDFPDLTDFVNQRTADELDRMFADRYTMDNVLYAEIANGFPDPIVLYPWNPRPKRSFNDRYSRGSGGQRRPWRAGRQRGGWEGWRNSGNDSSYTSQGSRKRRNPDMDRDRMYYPGSRNDD</sequence>
<evidence type="ECO:0000313" key="4">
    <source>
        <dbReference type="WBParaSite" id="GPUH_0002056001-mRNA-1"/>
    </source>
</evidence>
<dbReference type="GO" id="GO:0003723">
    <property type="term" value="F:RNA binding"/>
    <property type="evidence" value="ECO:0007669"/>
    <property type="project" value="InterPro"/>
</dbReference>
<dbReference type="EMBL" id="UYRT01090623">
    <property type="protein sequence ID" value="VDN36261.1"/>
    <property type="molecule type" value="Genomic_DNA"/>
</dbReference>
<dbReference type="WBParaSite" id="GPUH_0002056001-mRNA-1">
    <property type="protein sequence ID" value="GPUH_0002056001-mRNA-1"/>
    <property type="gene ID" value="GPUH_0002056001"/>
</dbReference>
<reference evidence="2 3" key="2">
    <citation type="submission" date="2018-11" db="EMBL/GenBank/DDBJ databases">
        <authorList>
            <consortium name="Pathogen Informatics"/>
        </authorList>
    </citation>
    <scope>NUCLEOTIDE SEQUENCE [LARGE SCALE GENOMIC DNA]</scope>
</reference>
<accession>A0A183EHU4</accession>
<dbReference type="InterPro" id="IPR028271">
    <property type="entry name" value="RAMAC"/>
</dbReference>
<feature type="compositionally biased region" description="Basic and acidic residues" evidence="1">
    <location>
        <begin position="142"/>
        <end position="159"/>
    </location>
</feature>
<evidence type="ECO:0000313" key="3">
    <source>
        <dbReference type="Proteomes" id="UP000271098"/>
    </source>
</evidence>
<protein>
    <submittedName>
        <fullName evidence="4">Btz domain-containing protein</fullName>
    </submittedName>
</protein>
<proteinExistence type="predicted"/>